<dbReference type="Proteomes" id="UP001367922">
    <property type="component" value="Unassembled WGS sequence"/>
</dbReference>
<evidence type="ECO:0000313" key="1">
    <source>
        <dbReference type="EMBL" id="MEI4830526.1"/>
    </source>
</evidence>
<keyword evidence="2" id="KW-1185">Reference proteome</keyword>
<evidence type="ECO:0000313" key="2">
    <source>
        <dbReference type="Proteomes" id="UP001367922"/>
    </source>
</evidence>
<sequence>MHHCHPCFGGAAPFGGAVSPFGGAAPFGGAVSPFGGAVAPITTTPPIVHPTKCCETHTFSKTVVPHIHPTHMKHIHHQVVQSQHYFPQTNSAATVIDPADPVLVGGFGGHYGHHGHHGPCGHHVSPFGPNMGPSVSPAMLPPGPNMGPSVSPAMLPPGPNVGGMFKK</sequence>
<comment type="caution">
    <text evidence="1">The sequence shown here is derived from an EMBL/GenBank/DDBJ whole genome shotgun (WGS) entry which is preliminary data.</text>
</comment>
<dbReference type="InterPro" id="IPR020108">
    <property type="entry name" value="Spore_coat_CotD"/>
</dbReference>
<keyword evidence="1" id="KW-0946">Virion</keyword>
<accession>A0ABU8FWZ0</accession>
<reference evidence="1 2" key="1">
    <citation type="submission" date="2024-01" db="EMBL/GenBank/DDBJ databases">
        <title>Seven novel Bacillus-like species.</title>
        <authorList>
            <person name="Liu G."/>
        </authorList>
    </citation>
    <scope>NUCLEOTIDE SEQUENCE [LARGE SCALE GENOMIC DNA]</scope>
    <source>
        <strain evidence="1 2">FJAT-53711</strain>
    </source>
</reference>
<dbReference type="Pfam" id="PF11122">
    <property type="entry name" value="Spore-coat_CotD"/>
    <property type="match status" value="1"/>
</dbReference>
<protein>
    <submittedName>
        <fullName evidence="1">Spore coat protein</fullName>
    </submittedName>
</protein>
<name>A0ABU8FWZ0_9BACI</name>
<organism evidence="1 2">
    <name type="scientific">Bacillus yunxiaonensis</name>
    <dbReference type="NCBI Taxonomy" id="3127665"/>
    <lineage>
        <taxon>Bacteria</taxon>
        <taxon>Bacillati</taxon>
        <taxon>Bacillota</taxon>
        <taxon>Bacilli</taxon>
        <taxon>Bacillales</taxon>
        <taxon>Bacillaceae</taxon>
        <taxon>Bacillus</taxon>
    </lineage>
</organism>
<gene>
    <name evidence="1" type="ORF">WAX78_13780</name>
</gene>
<dbReference type="EMBL" id="JBAWSV010000004">
    <property type="protein sequence ID" value="MEI4830526.1"/>
    <property type="molecule type" value="Genomic_DNA"/>
</dbReference>
<dbReference type="RefSeq" id="WP_336482844.1">
    <property type="nucleotide sequence ID" value="NZ_JBAWSV010000004.1"/>
</dbReference>
<keyword evidence="1" id="KW-0167">Capsid protein</keyword>
<proteinExistence type="predicted"/>